<reference evidence="1" key="1">
    <citation type="submission" date="2015-10" db="EMBL/GenBank/DDBJ databases">
        <authorList>
            <person name="Gilbert D.G."/>
        </authorList>
    </citation>
    <scope>NUCLEOTIDE SEQUENCE</scope>
</reference>
<sequence>MSENINELINGVFNTKRLGGAETFKKAEGSPLAVADILDYWSWAYSDIVGNTNRGALAEFIVARAIGSEPAVRNDWAAYDLETPSGIKVEVKSSAYLQS</sequence>
<organism evidence="1">
    <name type="scientific">hydrothermal vent metagenome</name>
    <dbReference type="NCBI Taxonomy" id="652676"/>
    <lineage>
        <taxon>unclassified sequences</taxon>
        <taxon>metagenomes</taxon>
        <taxon>ecological metagenomes</taxon>
    </lineage>
</organism>
<proteinExistence type="predicted"/>
<accession>A0A160VAN8</accession>
<evidence type="ECO:0000313" key="1">
    <source>
        <dbReference type="EMBL" id="CUV02435.1"/>
    </source>
</evidence>
<name>A0A160VAN8_9ZZZZ</name>
<dbReference type="AlphaFoldDB" id="A0A160VAN8"/>
<gene>
    <name evidence="1" type="ORF">MGWOODY_Clf2737</name>
</gene>
<dbReference type="EMBL" id="FAXA01000259">
    <property type="protein sequence ID" value="CUV02435.1"/>
    <property type="molecule type" value="Genomic_DNA"/>
</dbReference>
<protein>
    <submittedName>
        <fullName evidence="1">Uncharacterized protein</fullName>
    </submittedName>
</protein>